<sequence length="131" mass="13938">MAFGKIGTSGGSPVLPDTESQPKEDIVSPSTVKYIAASSVAIGSAVKEDKERLILSSSVPPLENSNGAENDKDQMTTECTDSRLSNMAEEAPWQGKRDSAFGLEGPNATDLSSKAILLLESSHFKFSPKYD</sequence>
<protein>
    <submittedName>
        <fullName evidence="2">Uncharacterized protein</fullName>
    </submittedName>
</protein>
<feature type="region of interest" description="Disordered" evidence="1">
    <location>
        <begin position="1"/>
        <end position="28"/>
    </location>
</feature>
<organism evidence="2 3">
    <name type="scientific">Rhododendron griersonianum</name>
    <dbReference type="NCBI Taxonomy" id="479676"/>
    <lineage>
        <taxon>Eukaryota</taxon>
        <taxon>Viridiplantae</taxon>
        <taxon>Streptophyta</taxon>
        <taxon>Embryophyta</taxon>
        <taxon>Tracheophyta</taxon>
        <taxon>Spermatophyta</taxon>
        <taxon>Magnoliopsida</taxon>
        <taxon>eudicotyledons</taxon>
        <taxon>Gunneridae</taxon>
        <taxon>Pentapetalae</taxon>
        <taxon>asterids</taxon>
        <taxon>Ericales</taxon>
        <taxon>Ericaceae</taxon>
        <taxon>Ericoideae</taxon>
        <taxon>Rhodoreae</taxon>
        <taxon>Rhododendron</taxon>
    </lineage>
</organism>
<feature type="compositionally biased region" description="Polar residues" evidence="1">
    <location>
        <begin position="76"/>
        <end position="85"/>
    </location>
</feature>
<name>A0AAV6JWQ9_9ERIC</name>
<proteinExistence type="predicted"/>
<evidence type="ECO:0000313" key="2">
    <source>
        <dbReference type="EMBL" id="KAG5544586.1"/>
    </source>
</evidence>
<keyword evidence="3" id="KW-1185">Reference proteome</keyword>
<reference evidence="2 3" key="1">
    <citation type="submission" date="2020-08" db="EMBL/GenBank/DDBJ databases">
        <title>Plant Genome Project.</title>
        <authorList>
            <person name="Zhang R.-G."/>
        </authorList>
    </citation>
    <scope>NUCLEOTIDE SEQUENCE [LARGE SCALE GENOMIC DNA]</scope>
    <source>
        <strain evidence="2">WSP0</strain>
        <tissue evidence="2">Leaf</tissue>
    </source>
</reference>
<dbReference type="EMBL" id="JACTNZ010000006">
    <property type="protein sequence ID" value="KAG5544586.1"/>
    <property type="molecule type" value="Genomic_DNA"/>
</dbReference>
<dbReference type="AlphaFoldDB" id="A0AAV6JWQ9"/>
<gene>
    <name evidence="2" type="ORF">RHGRI_017123</name>
</gene>
<evidence type="ECO:0000256" key="1">
    <source>
        <dbReference type="SAM" id="MobiDB-lite"/>
    </source>
</evidence>
<accession>A0AAV6JWQ9</accession>
<evidence type="ECO:0000313" key="3">
    <source>
        <dbReference type="Proteomes" id="UP000823749"/>
    </source>
</evidence>
<feature type="region of interest" description="Disordered" evidence="1">
    <location>
        <begin position="57"/>
        <end position="104"/>
    </location>
</feature>
<feature type="compositionally biased region" description="Polar residues" evidence="1">
    <location>
        <begin position="57"/>
        <end position="68"/>
    </location>
</feature>
<dbReference type="Proteomes" id="UP000823749">
    <property type="component" value="Chromosome 6"/>
</dbReference>
<comment type="caution">
    <text evidence="2">The sequence shown here is derived from an EMBL/GenBank/DDBJ whole genome shotgun (WGS) entry which is preliminary data.</text>
</comment>